<protein>
    <submittedName>
        <fullName evidence="1">Uncharacterized protein</fullName>
    </submittedName>
</protein>
<evidence type="ECO:0000313" key="1">
    <source>
        <dbReference type="EMBL" id="GIY36731.1"/>
    </source>
</evidence>
<reference evidence="1 2" key="1">
    <citation type="submission" date="2021-06" db="EMBL/GenBank/DDBJ databases">
        <title>Caerostris extrusa draft genome.</title>
        <authorList>
            <person name="Kono N."/>
            <person name="Arakawa K."/>
        </authorList>
    </citation>
    <scope>NUCLEOTIDE SEQUENCE [LARGE SCALE GENOMIC DNA]</scope>
</reference>
<evidence type="ECO:0000313" key="2">
    <source>
        <dbReference type="Proteomes" id="UP001054945"/>
    </source>
</evidence>
<gene>
    <name evidence="1" type="ORF">CEXT_524651</name>
</gene>
<accession>A0AAV4SUX7</accession>
<dbReference type="AlphaFoldDB" id="A0AAV4SUX7"/>
<keyword evidence="2" id="KW-1185">Reference proteome</keyword>
<name>A0AAV4SUX7_CAEEX</name>
<organism evidence="1 2">
    <name type="scientific">Caerostris extrusa</name>
    <name type="common">Bark spider</name>
    <name type="synonym">Caerostris bankana</name>
    <dbReference type="NCBI Taxonomy" id="172846"/>
    <lineage>
        <taxon>Eukaryota</taxon>
        <taxon>Metazoa</taxon>
        <taxon>Ecdysozoa</taxon>
        <taxon>Arthropoda</taxon>
        <taxon>Chelicerata</taxon>
        <taxon>Arachnida</taxon>
        <taxon>Araneae</taxon>
        <taxon>Araneomorphae</taxon>
        <taxon>Entelegynae</taxon>
        <taxon>Araneoidea</taxon>
        <taxon>Araneidae</taxon>
        <taxon>Caerostris</taxon>
    </lineage>
</organism>
<dbReference type="EMBL" id="BPLR01010081">
    <property type="protein sequence ID" value="GIY36731.1"/>
    <property type="molecule type" value="Genomic_DNA"/>
</dbReference>
<dbReference type="Proteomes" id="UP001054945">
    <property type="component" value="Unassembled WGS sequence"/>
</dbReference>
<proteinExistence type="predicted"/>
<sequence length="185" mass="20799">MGSGIWGRPGDWRGCGMTTQNCCPAGAVGTRLIGFWSSFWGPANLGIDDRKLLDRKSRILSYTSRHHLMTGSYWIERFESCVTSRHHADPCRFLPKLDQTSEDRSSLQEAVKTILPANTFADFINRSNIFFPGFPGSSVDRYLLHNANHSLLVTLNAGLIEKKKTSLEVCLFVEMGDLFLVVENR</sequence>
<comment type="caution">
    <text evidence="1">The sequence shown here is derived from an EMBL/GenBank/DDBJ whole genome shotgun (WGS) entry which is preliminary data.</text>
</comment>